<accession>A0ABP9U5H6</accession>
<keyword evidence="2" id="KW-0812">Transmembrane</keyword>
<gene>
    <name evidence="3" type="ORF">KACC15558_25250</name>
</gene>
<evidence type="ECO:0000256" key="1">
    <source>
        <dbReference type="SAM" id="MobiDB-lite"/>
    </source>
</evidence>
<feature type="region of interest" description="Disordered" evidence="1">
    <location>
        <begin position="215"/>
        <end position="266"/>
    </location>
</feature>
<protein>
    <recommendedName>
        <fullName evidence="5">DUF4232 domain-containing protein</fullName>
    </recommendedName>
</protein>
<keyword evidence="4" id="KW-1185">Reference proteome</keyword>
<organism evidence="3 4">
    <name type="scientific">Brevibacterium ammoniilyticum</name>
    <dbReference type="NCBI Taxonomy" id="1046555"/>
    <lineage>
        <taxon>Bacteria</taxon>
        <taxon>Bacillati</taxon>
        <taxon>Actinomycetota</taxon>
        <taxon>Actinomycetes</taxon>
        <taxon>Micrococcales</taxon>
        <taxon>Brevibacteriaceae</taxon>
        <taxon>Brevibacterium</taxon>
    </lineage>
</organism>
<name>A0ABP9U5H6_9MICO</name>
<comment type="caution">
    <text evidence="3">The sequence shown here is derived from an EMBL/GenBank/DDBJ whole genome shotgun (WGS) entry which is preliminary data.</text>
</comment>
<keyword evidence="2" id="KW-1133">Transmembrane helix</keyword>
<evidence type="ECO:0000313" key="3">
    <source>
        <dbReference type="EMBL" id="GAA5341484.1"/>
    </source>
</evidence>
<reference evidence="3 4" key="1">
    <citation type="submission" date="2024-02" db="EMBL/GenBank/DDBJ databases">
        <title>Characterization of antibiotic resistant novel bacterial strains and their environmental applications.</title>
        <authorList>
            <person name="Manzoor S."/>
            <person name="Abbas S."/>
            <person name="Arshad M."/>
            <person name="Li W.J."/>
            <person name="Ahmed I."/>
        </authorList>
    </citation>
    <scope>NUCLEOTIDE SEQUENCE [LARGE SCALE GENOMIC DNA]</scope>
    <source>
        <strain evidence="3 4">KACC 15558</strain>
    </source>
</reference>
<keyword evidence="2" id="KW-0472">Membrane</keyword>
<feature type="region of interest" description="Disordered" evidence="1">
    <location>
        <begin position="1"/>
        <end position="28"/>
    </location>
</feature>
<feature type="region of interest" description="Disordered" evidence="1">
    <location>
        <begin position="69"/>
        <end position="95"/>
    </location>
</feature>
<evidence type="ECO:0008006" key="5">
    <source>
        <dbReference type="Google" id="ProtNLM"/>
    </source>
</evidence>
<proteinExistence type="predicted"/>
<evidence type="ECO:0000313" key="4">
    <source>
        <dbReference type="Proteomes" id="UP001498935"/>
    </source>
</evidence>
<dbReference type="Proteomes" id="UP001498935">
    <property type="component" value="Unassembled WGS sequence"/>
</dbReference>
<sequence>MPRLIAMTPSDRGSQPKQPRQSSGKLPAHVYRRRRITLAVLSLVVIGLLVLGIVGITKALTGGGTEPVAEPVATSASPTPQAPVPDKQAASGACPGNAVAVSAKADKKSYDENTKPKFEMTVANNHNATCLIEVGTKQQEFIVKQGSDVVWSSRYCAADKDENAEAPTEFAPASQKTAQFEWNRIRVDKNCNKTDKGFAPGKYDLVVKLGDKESKPAAFELEKDEATKAKEKKAAEEKKAKEEEKKKSEEKKTAESSSGEKDSNSP</sequence>
<feature type="transmembrane region" description="Helical" evidence="2">
    <location>
        <begin position="36"/>
        <end position="56"/>
    </location>
</feature>
<dbReference type="EMBL" id="BAABNP010000010">
    <property type="protein sequence ID" value="GAA5341484.1"/>
    <property type="molecule type" value="Genomic_DNA"/>
</dbReference>
<evidence type="ECO:0000256" key="2">
    <source>
        <dbReference type="SAM" id="Phobius"/>
    </source>
</evidence>
<feature type="compositionally biased region" description="Polar residues" evidence="1">
    <location>
        <begin position="11"/>
        <end position="24"/>
    </location>
</feature>